<name>A0A7H1QBH8_9ACTN</name>
<feature type="region of interest" description="Disordered" evidence="1">
    <location>
        <begin position="94"/>
        <end position="217"/>
    </location>
</feature>
<feature type="compositionally biased region" description="Low complexity" evidence="1">
    <location>
        <begin position="174"/>
        <end position="189"/>
    </location>
</feature>
<dbReference type="AlphaFoldDB" id="A0A7H1QBH8"/>
<evidence type="ECO:0000256" key="1">
    <source>
        <dbReference type="SAM" id="MobiDB-lite"/>
    </source>
</evidence>
<reference evidence="2 3" key="1">
    <citation type="submission" date="2020-04" db="EMBL/GenBank/DDBJ databases">
        <title>Characterization and engineering of Streptomyces griseofuscus DSM40191 as a potential heterologous host for expression of BGCs.</title>
        <authorList>
            <person name="Gren T."/>
            <person name="Whitford C.M."/>
            <person name="Mohite O.S."/>
            <person name="Joergensen T.S."/>
            <person name="Nielsen J.B."/>
            <person name="Lee S.Y."/>
            <person name="Weber T."/>
        </authorList>
    </citation>
    <scope>NUCLEOTIDE SEQUENCE [LARGE SCALE GENOMIC DNA]</scope>
    <source>
        <strain evidence="2 3">DSM 40191</strain>
    </source>
</reference>
<dbReference type="EMBL" id="CP051006">
    <property type="protein sequence ID" value="QNT97658.1"/>
    <property type="molecule type" value="Genomic_DNA"/>
</dbReference>
<proteinExistence type="predicted"/>
<evidence type="ECO:0000313" key="3">
    <source>
        <dbReference type="Proteomes" id="UP000516422"/>
    </source>
</evidence>
<evidence type="ECO:0000313" key="2">
    <source>
        <dbReference type="EMBL" id="QNT97658.1"/>
    </source>
</evidence>
<gene>
    <name evidence="2" type="ORF">HEP81_07426</name>
</gene>
<protein>
    <submittedName>
        <fullName evidence="2">Uncharacterized protein</fullName>
    </submittedName>
</protein>
<feature type="compositionally biased region" description="Polar residues" evidence="1">
    <location>
        <begin position="205"/>
        <end position="214"/>
    </location>
</feature>
<accession>A0A7H1QBH8</accession>
<dbReference type="KEGG" id="sgf:HEP81_07426"/>
<feature type="compositionally biased region" description="Pro residues" evidence="1">
    <location>
        <begin position="190"/>
        <end position="200"/>
    </location>
</feature>
<organism evidence="2 3">
    <name type="scientific">Streptomyces griseofuscus</name>
    <dbReference type="NCBI Taxonomy" id="146922"/>
    <lineage>
        <taxon>Bacteria</taxon>
        <taxon>Bacillati</taxon>
        <taxon>Actinomycetota</taxon>
        <taxon>Actinomycetes</taxon>
        <taxon>Kitasatosporales</taxon>
        <taxon>Streptomycetaceae</taxon>
        <taxon>Streptomyces</taxon>
    </lineage>
</organism>
<sequence>MDRVPGRSAPARNPMAPLCRARLSRAITSQVMTCRNDLQQAMKKGLWQPKEYPSDEYQTHPCPTGPDITEFDTWCDRSGCHRSTSLILTADQYDTKRPAVPEGGGPSGPLDRAPVRRRSGPTEPRRRAVSVRSAMKSGPPMGGVRAVNSPGQGNDRRLPSPPWVTSAGAPPPCARAWPRSRSGRARAPPAGRPGPVPPGQHPLKITSTQGSSASPLALRSTDPAVVVPMAVQSHGLEFVLAQAPARAEPP</sequence>
<dbReference type="Proteomes" id="UP000516422">
    <property type="component" value="Chromosome"/>
</dbReference>